<dbReference type="EMBL" id="PDYG01000051">
    <property type="protein sequence ID" value="PHU37481.1"/>
    <property type="molecule type" value="Genomic_DNA"/>
</dbReference>
<proteinExistence type="predicted"/>
<evidence type="ECO:0008006" key="4">
    <source>
        <dbReference type="Google" id="ProtNLM"/>
    </source>
</evidence>
<accession>A0A2G3E2N7</accession>
<evidence type="ECO:0000313" key="3">
    <source>
        <dbReference type="Proteomes" id="UP000224563"/>
    </source>
</evidence>
<sequence>MNRWGSKKRIIWIAVIIILIAFATIGYVIRFRQLNQQYSIGTCEIVQAGESVIVDEIQYTVLSGELITAEEYAKRLNTDMSLLGLAAGDMVPIVQVQLYNGASEEKSIMNMFDGSFLCDLWSNGVDFELMEDMTGVLEAKETKIITVSAIMTKSDYQAKKNDSWRLRIMGWPARVEMSIPMSVGENVK</sequence>
<name>A0A2G3E2N7_9FIRM</name>
<dbReference type="AlphaFoldDB" id="A0A2G3E2N7"/>
<evidence type="ECO:0000256" key="1">
    <source>
        <dbReference type="SAM" id="Phobius"/>
    </source>
</evidence>
<organism evidence="2 3">
    <name type="scientific">Agathobacter ruminis</name>
    <dbReference type="NCBI Taxonomy" id="1712665"/>
    <lineage>
        <taxon>Bacteria</taxon>
        <taxon>Bacillati</taxon>
        <taxon>Bacillota</taxon>
        <taxon>Clostridia</taxon>
        <taxon>Lachnospirales</taxon>
        <taxon>Lachnospiraceae</taxon>
        <taxon>Agathobacter</taxon>
    </lineage>
</organism>
<reference evidence="2 3" key="1">
    <citation type="submission" date="2017-10" db="EMBL/GenBank/DDBJ databases">
        <title>Resolving the taxonomy of Roseburia spp., Eubacterium rectale and Agathobacter spp. through phylogenomic analysis.</title>
        <authorList>
            <person name="Sheridan P.O."/>
            <person name="Walker A.W."/>
            <person name="Duncan S.H."/>
            <person name="Scott K.P."/>
            <person name="Toole P.W.O."/>
            <person name="Luis P."/>
            <person name="Flint H.J."/>
        </authorList>
    </citation>
    <scope>NUCLEOTIDE SEQUENCE [LARGE SCALE GENOMIC DNA]</scope>
    <source>
        <strain evidence="2 3">JK623</strain>
    </source>
</reference>
<comment type="caution">
    <text evidence="2">The sequence shown here is derived from an EMBL/GenBank/DDBJ whole genome shotgun (WGS) entry which is preliminary data.</text>
</comment>
<keyword evidence="3" id="KW-1185">Reference proteome</keyword>
<feature type="transmembrane region" description="Helical" evidence="1">
    <location>
        <begin position="12"/>
        <end position="29"/>
    </location>
</feature>
<reference evidence="2 3" key="2">
    <citation type="submission" date="2017-10" db="EMBL/GenBank/DDBJ databases">
        <authorList>
            <person name="Banno H."/>
            <person name="Chua N.-H."/>
        </authorList>
    </citation>
    <scope>NUCLEOTIDE SEQUENCE [LARGE SCALE GENOMIC DNA]</scope>
    <source>
        <strain evidence="2 3">JK623</strain>
    </source>
</reference>
<protein>
    <recommendedName>
        <fullName evidence="4">DUF4352 domain-containing protein</fullName>
    </recommendedName>
</protein>
<keyword evidence="1" id="KW-0472">Membrane</keyword>
<evidence type="ECO:0000313" key="2">
    <source>
        <dbReference type="EMBL" id="PHU37481.1"/>
    </source>
</evidence>
<gene>
    <name evidence="2" type="ORF">CSX02_07755</name>
</gene>
<keyword evidence="1" id="KW-1133">Transmembrane helix</keyword>
<keyword evidence="1" id="KW-0812">Transmembrane</keyword>
<dbReference type="Proteomes" id="UP000224563">
    <property type="component" value="Unassembled WGS sequence"/>
</dbReference>
<dbReference type="RefSeq" id="WP_099386251.1">
    <property type="nucleotide sequence ID" value="NZ_JANSWH010000051.1"/>
</dbReference>